<evidence type="ECO:0000313" key="7">
    <source>
        <dbReference type="Proteomes" id="UP001327560"/>
    </source>
</evidence>
<dbReference type="PANTHER" id="PTHR10891">
    <property type="entry name" value="EF-HAND CALCIUM-BINDING DOMAIN CONTAINING PROTEIN"/>
    <property type="match status" value="1"/>
</dbReference>
<keyword evidence="3" id="KW-0677">Repeat</keyword>
<dbReference type="Gene3D" id="1.10.238.10">
    <property type="entry name" value="EF-hand"/>
    <property type="match status" value="2"/>
</dbReference>
<dbReference type="Pfam" id="PF13405">
    <property type="entry name" value="EF-hand_6"/>
    <property type="match status" value="1"/>
</dbReference>
<dbReference type="GO" id="GO:0005509">
    <property type="term" value="F:calcium ion binding"/>
    <property type="evidence" value="ECO:0007669"/>
    <property type="project" value="InterPro"/>
</dbReference>
<dbReference type="InterPro" id="IPR011992">
    <property type="entry name" value="EF-hand-dom_pair"/>
</dbReference>
<evidence type="ECO:0000256" key="1">
    <source>
        <dbReference type="ARBA" id="ARBA00003291"/>
    </source>
</evidence>
<keyword evidence="4" id="KW-0106">Calcium</keyword>
<dbReference type="CDD" id="cd00051">
    <property type="entry name" value="EFh"/>
    <property type="match status" value="1"/>
</dbReference>
<protein>
    <recommendedName>
        <fullName evidence="5">EF-hand domain-containing protein</fullName>
    </recommendedName>
</protein>
<keyword evidence="7" id="KW-1185">Reference proteome</keyword>
<dbReference type="Pfam" id="PF13499">
    <property type="entry name" value="EF-hand_7"/>
    <property type="match status" value="1"/>
</dbReference>
<dbReference type="InterPro" id="IPR039647">
    <property type="entry name" value="EF_hand_pair_protein_CML-like"/>
</dbReference>
<reference evidence="6 7" key="1">
    <citation type="submission" date="2023-10" db="EMBL/GenBank/DDBJ databases">
        <title>Chromosome-scale genome assembly provides insights into flower coloration mechanisms of Canna indica.</title>
        <authorList>
            <person name="Li C."/>
        </authorList>
    </citation>
    <scope>NUCLEOTIDE SEQUENCE [LARGE SCALE GENOMIC DNA]</scope>
    <source>
        <tissue evidence="6">Flower</tissue>
    </source>
</reference>
<dbReference type="InterPro" id="IPR018247">
    <property type="entry name" value="EF_Hand_1_Ca_BS"/>
</dbReference>
<comment type="function">
    <text evidence="1">Potential calcium sensor.</text>
</comment>
<evidence type="ECO:0000259" key="5">
    <source>
        <dbReference type="PROSITE" id="PS50222"/>
    </source>
</evidence>
<proteinExistence type="predicted"/>
<feature type="domain" description="EF-hand" evidence="5">
    <location>
        <begin position="29"/>
        <end position="64"/>
    </location>
</feature>
<dbReference type="SMART" id="SM00054">
    <property type="entry name" value="EFh"/>
    <property type="match status" value="3"/>
</dbReference>
<evidence type="ECO:0000256" key="4">
    <source>
        <dbReference type="ARBA" id="ARBA00022837"/>
    </source>
</evidence>
<evidence type="ECO:0000313" key="6">
    <source>
        <dbReference type="EMBL" id="WOL20372.1"/>
    </source>
</evidence>
<evidence type="ECO:0000256" key="3">
    <source>
        <dbReference type="ARBA" id="ARBA00022737"/>
    </source>
</evidence>
<dbReference type="InterPro" id="IPR002048">
    <property type="entry name" value="EF_hand_dom"/>
</dbReference>
<name>A0AAQ3LB51_9LILI</name>
<dbReference type="Proteomes" id="UP001327560">
    <property type="component" value="Chromosome 9"/>
</dbReference>
<feature type="domain" description="EF-hand" evidence="5">
    <location>
        <begin position="153"/>
        <end position="188"/>
    </location>
</feature>
<dbReference type="FunFam" id="1.10.238.10:FF:000089">
    <property type="entry name" value="calmodulin-like protein 3"/>
    <property type="match status" value="1"/>
</dbReference>
<organism evidence="6 7">
    <name type="scientific">Canna indica</name>
    <name type="common">Indian-shot</name>
    <dbReference type="NCBI Taxonomy" id="4628"/>
    <lineage>
        <taxon>Eukaryota</taxon>
        <taxon>Viridiplantae</taxon>
        <taxon>Streptophyta</taxon>
        <taxon>Embryophyta</taxon>
        <taxon>Tracheophyta</taxon>
        <taxon>Spermatophyta</taxon>
        <taxon>Magnoliopsida</taxon>
        <taxon>Liliopsida</taxon>
        <taxon>Zingiberales</taxon>
        <taxon>Cannaceae</taxon>
        <taxon>Canna</taxon>
    </lineage>
</organism>
<dbReference type="EMBL" id="CP136898">
    <property type="protein sequence ID" value="WOL20372.1"/>
    <property type="molecule type" value="Genomic_DNA"/>
</dbReference>
<dbReference type="AlphaFoldDB" id="A0AAQ3LB51"/>
<feature type="domain" description="EF-hand" evidence="5">
    <location>
        <begin position="115"/>
        <end position="150"/>
    </location>
</feature>
<dbReference type="SUPFAM" id="SSF47473">
    <property type="entry name" value="EF-hand"/>
    <property type="match status" value="1"/>
</dbReference>
<accession>A0AAQ3LB51</accession>
<sequence>MAQPSSLPTISPSLVQSAAPSFRLQSQSLNSVRLRHVFDLFDHNSNGEITTAELRLALDRLGLGVDPDELSSAVAPFIRPGCAGLGFEDFAAFHKAIGDALFGDGSAGEAAEPEDDEEDMKEAFRVFDENGDGYISAAELQAVLQKLGLLEGRSMDGVQRMISAVDRDRDGRVDFSEFKNMMRSIEVAAS</sequence>
<evidence type="ECO:0000256" key="2">
    <source>
        <dbReference type="ARBA" id="ARBA00022723"/>
    </source>
</evidence>
<dbReference type="PROSITE" id="PS50222">
    <property type="entry name" value="EF_HAND_2"/>
    <property type="match status" value="3"/>
</dbReference>
<gene>
    <name evidence="6" type="ORF">Cni_G29177</name>
</gene>
<keyword evidence="2" id="KW-0479">Metal-binding</keyword>
<dbReference type="PROSITE" id="PS00018">
    <property type="entry name" value="EF_HAND_1"/>
    <property type="match status" value="3"/>
</dbReference>